<accession>A0ABY7M6V2</accession>
<dbReference type="EMBL" id="CP115149">
    <property type="protein sequence ID" value="WBL36135.1"/>
    <property type="molecule type" value="Genomic_DNA"/>
</dbReference>
<feature type="compositionally biased region" description="Basic residues" evidence="1">
    <location>
        <begin position="1"/>
        <end position="12"/>
    </location>
</feature>
<evidence type="ECO:0000313" key="3">
    <source>
        <dbReference type="Proteomes" id="UP001212803"/>
    </source>
</evidence>
<evidence type="ECO:0000256" key="1">
    <source>
        <dbReference type="SAM" id="MobiDB-lite"/>
    </source>
</evidence>
<dbReference type="SUPFAM" id="SSF53807">
    <property type="entry name" value="Helical backbone' metal receptor"/>
    <property type="match status" value="1"/>
</dbReference>
<dbReference type="RefSeq" id="WP_270056660.1">
    <property type="nucleotide sequence ID" value="NZ_CP115149.1"/>
</dbReference>
<keyword evidence="3" id="KW-1185">Reference proteome</keyword>
<proteinExistence type="predicted"/>
<dbReference type="Proteomes" id="UP001212803">
    <property type="component" value="Chromosome"/>
</dbReference>
<feature type="region of interest" description="Disordered" evidence="1">
    <location>
        <begin position="1"/>
        <end position="24"/>
    </location>
</feature>
<evidence type="ECO:0000313" key="2">
    <source>
        <dbReference type="EMBL" id="WBL36135.1"/>
    </source>
</evidence>
<reference evidence="2 3" key="1">
    <citation type="journal article" date="2023" name="ISME J.">
        <title>Thermophilic Dehalococcoidia with unusual traits shed light on an unexpected past.</title>
        <authorList>
            <person name="Palmer M."/>
            <person name="Covington J.K."/>
            <person name="Zhou E.M."/>
            <person name="Thomas S.C."/>
            <person name="Habib N."/>
            <person name="Seymour C.O."/>
            <person name="Lai D."/>
            <person name="Johnston J."/>
            <person name="Hashimi A."/>
            <person name="Jiao J.Y."/>
            <person name="Muok A.R."/>
            <person name="Liu L."/>
            <person name="Xian W.D."/>
            <person name="Zhi X.Y."/>
            <person name="Li M.M."/>
            <person name="Silva L.P."/>
            <person name="Bowen B.P."/>
            <person name="Louie K."/>
            <person name="Briegel A."/>
            <person name="Pett-Ridge J."/>
            <person name="Weber P.K."/>
            <person name="Tocheva E.I."/>
            <person name="Woyke T."/>
            <person name="Northen T.R."/>
            <person name="Mayali X."/>
            <person name="Li W.J."/>
            <person name="Hedlund B.P."/>
        </authorList>
    </citation>
    <scope>NUCLEOTIDE SEQUENCE [LARGE SCALE GENOMIC DNA]</scope>
    <source>
        <strain evidence="2 3">YIM 72310</strain>
    </source>
</reference>
<name>A0ABY7M6V2_9CHLR</name>
<dbReference type="Gene3D" id="3.40.50.1980">
    <property type="entry name" value="Nitrogenase molybdenum iron protein domain"/>
    <property type="match status" value="1"/>
</dbReference>
<sequence length="86" mass="9755">MWSRTRRPRAGRTHLGAESGRDRHHRRLGKGLEHYRALLDSPAVQALPAVKENRIVVVPAWQAFLPTDRVFLGLEVIAKALHPEAF</sequence>
<gene>
    <name evidence="2" type="ORF">O0235_00470</name>
</gene>
<evidence type="ECO:0008006" key="4">
    <source>
        <dbReference type="Google" id="ProtNLM"/>
    </source>
</evidence>
<organism evidence="2 3">
    <name type="scientific">Tepidiforma flava</name>
    <dbReference type="NCBI Taxonomy" id="3004094"/>
    <lineage>
        <taxon>Bacteria</taxon>
        <taxon>Bacillati</taxon>
        <taxon>Chloroflexota</taxon>
        <taxon>Tepidiformia</taxon>
        <taxon>Tepidiformales</taxon>
        <taxon>Tepidiformaceae</taxon>
        <taxon>Tepidiforma</taxon>
    </lineage>
</organism>
<protein>
    <recommendedName>
        <fullName evidence="4">Fe/B12 periplasmic-binding domain-containing protein</fullName>
    </recommendedName>
</protein>